<reference evidence="3 4" key="1">
    <citation type="submission" date="2018-06" db="EMBL/GenBank/DDBJ databases">
        <title>Comparative genomics reveals the genomic features of Rhizophagus irregularis, R. cerebriforme, R. diaphanum and Gigaspora rosea, and their symbiotic lifestyle signature.</title>
        <authorList>
            <person name="Morin E."/>
            <person name="San Clemente H."/>
            <person name="Chen E.C.H."/>
            <person name="De La Providencia I."/>
            <person name="Hainaut M."/>
            <person name="Kuo A."/>
            <person name="Kohler A."/>
            <person name="Murat C."/>
            <person name="Tang N."/>
            <person name="Roy S."/>
            <person name="Loubradou J."/>
            <person name="Henrissat B."/>
            <person name="Grigoriev I.V."/>
            <person name="Corradi N."/>
            <person name="Roux C."/>
            <person name="Martin F.M."/>
        </authorList>
    </citation>
    <scope>NUCLEOTIDE SEQUENCE [LARGE SCALE GENOMIC DNA]</scope>
    <source>
        <strain evidence="3 4">DAOM 194757</strain>
    </source>
</reference>
<feature type="compositionally biased region" description="Basic and acidic residues" evidence="1">
    <location>
        <begin position="216"/>
        <end position="229"/>
    </location>
</feature>
<dbReference type="OrthoDB" id="2507450at2759"/>
<dbReference type="Proteomes" id="UP000266673">
    <property type="component" value="Unassembled WGS sequence"/>
</dbReference>
<organism evidence="3 4">
    <name type="scientific">Gigaspora rosea</name>
    <dbReference type="NCBI Taxonomy" id="44941"/>
    <lineage>
        <taxon>Eukaryota</taxon>
        <taxon>Fungi</taxon>
        <taxon>Fungi incertae sedis</taxon>
        <taxon>Mucoromycota</taxon>
        <taxon>Glomeromycotina</taxon>
        <taxon>Glomeromycetes</taxon>
        <taxon>Diversisporales</taxon>
        <taxon>Gigasporaceae</taxon>
        <taxon>Gigaspora</taxon>
    </lineage>
</organism>
<accession>A0A397UJB3</accession>
<sequence length="327" mass="34706">MKFSTFMLIASALSLTVNAAPLGGSLNALEKRRFGQEHTPQADATFQAVKDLAQGTDKEAQAGNLSGAMVRALLAKAPACDQQDRADEVVDLARELGGDKEPQMIKVAQMYRQLERNTPKDGQPSELCDKQPRNKELDGLTQAQDPTGNDGNDGNNDAATTTNPNMSTATTPPDSENDGNDGNDGDNVPTTSGTTNMANPTNSPKDNNKGKKKGKDNKDDGEGKKDPKDSGSIPTDTSENDSTDPNVNPAEANPLGGVKMPKIQKSDDGAFIVNGNRFVTEDAAHGRQCDIQHNLCANKSNGGDKSFSVGDCDQQNNECRDGPPVFE</sequence>
<name>A0A397UJB3_9GLOM</name>
<keyword evidence="2" id="KW-0732">Signal</keyword>
<feature type="compositionally biased region" description="Acidic residues" evidence="1">
    <location>
        <begin position="175"/>
        <end position="184"/>
    </location>
</feature>
<proteinExistence type="predicted"/>
<gene>
    <name evidence="3" type="ORF">C2G38_278075</name>
</gene>
<comment type="caution">
    <text evidence="3">The sequence shown here is derived from an EMBL/GenBank/DDBJ whole genome shotgun (WGS) entry which is preliminary data.</text>
</comment>
<dbReference type="AlphaFoldDB" id="A0A397UJB3"/>
<evidence type="ECO:0000313" key="3">
    <source>
        <dbReference type="EMBL" id="RIB09318.1"/>
    </source>
</evidence>
<feature type="compositionally biased region" description="Polar residues" evidence="1">
    <location>
        <begin position="188"/>
        <end position="201"/>
    </location>
</feature>
<feature type="signal peptide" evidence="2">
    <location>
        <begin position="1"/>
        <end position="19"/>
    </location>
</feature>
<feature type="region of interest" description="Disordered" evidence="1">
    <location>
        <begin position="299"/>
        <end position="327"/>
    </location>
</feature>
<dbReference type="EMBL" id="QKWP01001390">
    <property type="protein sequence ID" value="RIB09318.1"/>
    <property type="molecule type" value="Genomic_DNA"/>
</dbReference>
<evidence type="ECO:0000313" key="4">
    <source>
        <dbReference type="Proteomes" id="UP000266673"/>
    </source>
</evidence>
<feature type="chain" id="PRO_5017251524" evidence="2">
    <location>
        <begin position="20"/>
        <end position="327"/>
    </location>
</feature>
<protein>
    <submittedName>
        <fullName evidence="3">Uncharacterized protein</fullName>
    </submittedName>
</protein>
<keyword evidence="4" id="KW-1185">Reference proteome</keyword>
<feature type="compositionally biased region" description="Low complexity" evidence="1">
    <location>
        <begin position="145"/>
        <end position="173"/>
    </location>
</feature>
<feature type="region of interest" description="Disordered" evidence="1">
    <location>
        <begin position="138"/>
        <end position="262"/>
    </location>
</feature>
<evidence type="ECO:0000256" key="1">
    <source>
        <dbReference type="SAM" id="MobiDB-lite"/>
    </source>
</evidence>
<evidence type="ECO:0000256" key="2">
    <source>
        <dbReference type="SAM" id="SignalP"/>
    </source>
</evidence>